<gene>
    <name evidence="2" type="ORF">E2605_06975</name>
</gene>
<keyword evidence="1" id="KW-0175">Coiled coil</keyword>
<feature type="coiled-coil region" evidence="1">
    <location>
        <begin position="9"/>
        <end position="95"/>
    </location>
</feature>
<dbReference type="OrthoDB" id="1467932at2"/>
<proteinExistence type="predicted"/>
<sequence length="98" mass="11133">MTEKHEKLLADLELRLHQLMYLCDSLKAENQSLKVRLEAKDGEINRVSSVLEELNQKYNDLMFANTLTGTGSDGVEEAKSRLNKLVQEVDKCIALLKI</sequence>
<dbReference type="AlphaFoldDB" id="A0A4Y8L7C3"/>
<evidence type="ECO:0008006" key="4">
    <source>
        <dbReference type="Google" id="ProtNLM"/>
    </source>
</evidence>
<keyword evidence="3" id="KW-1185">Reference proteome</keyword>
<dbReference type="EMBL" id="SOML01000003">
    <property type="protein sequence ID" value="TFD97402.1"/>
    <property type="molecule type" value="Genomic_DNA"/>
</dbReference>
<evidence type="ECO:0000313" key="2">
    <source>
        <dbReference type="EMBL" id="TFD97402.1"/>
    </source>
</evidence>
<accession>A0A4Y8L7C3</accession>
<dbReference type="Proteomes" id="UP000297861">
    <property type="component" value="Unassembled WGS sequence"/>
</dbReference>
<evidence type="ECO:0000313" key="3">
    <source>
        <dbReference type="Proteomes" id="UP000297861"/>
    </source>
</evidence>
<organism evidence="2 3">
    <name type="scientific">Dysgonomonas capnocytophagoides</name>
    <dbReference type="NCBI Taxonomy" id="45254"/>
    <lineage>
        <taxon>Bacteria</taxon>
        <taxon>Pseudomonadati</taxon>
        <taxon>Bacteroidota</taxon>
        <taxon>Bacteroidia</taxon>
        <taxon>Bacteroidales</taxon>
        <taxon>Dysgonomonadaceae</taxon>
        <taxon>Dysgonomonas</taxon>
    </lineage>
</organism>
<protein>
    <recommendedName>
        <fullName evidence="4">Cell division protein ZapB</fullName>
    </recommendedName>
</protein>
<dbReference type="STRING" id="1121485.GCA_000426485_02368"/>
<name>A0A4Y8L7C3_9BACT</name>
<comment type="caution">
    <text evidence="2">The sequence shown here is derived from an EMBL/GenBank/DDBJ whole genome shotgun (WGS) entry which is preliminary data.</text>
</comment>
<dbReference type="RefSeq" id="WP_134435923.1">
    <property type="nucleotide sequence ID" value="NZ_SOML01000003.1"/>
</dbReference>
<evidence type="ECO:0000256" key="1">
    <source>
        <dbReference type="SAM" id="Coils"/>
    </source>
</evidence>
<reference evidence="2 3" key="1">
    <citation type="submission" date="2019-03" db="EMBL/GenBank/DDBJ databases">
        <title>San Antonio Military Medical Center submission to MRSN (WRAIR), pending publication.</title>
        <authorList>
            <person name="Blyth D.M."/>
            <person name="Mccarthy S.L."/>
            <person name="Schall S.E."/>
            <person name="Stam J.A."/>
            <person name="Ong A.C."/>
            <person name="Mcgann P.T."/>
        </authorList>
    </citation>
    <scope>NUCLEOTIDE SEQUENCE [LARGE SCALE GENOMIC DNA]</scope>
    <source>
        <strain evidence="2 3">MRSN571793</strain>
    </source>
</reference>